<sequence>MSEPQNSTHVEVLRVPLAWWLIAGGFLLSLWLAVGFYLGWWQGLLGTAALGGLVAWVLLDYGSVRVRVDADGFAVGRSRIEWEWVDGVRPLSAEETRRRQGPGADARAHLVLRPYLKRAVEVGVADPADPHPYWLVSCRDPDAVAAAASRYASTTAE</sequence>
<evidence type="ECO:0000256" key="1">
    <source>
        <dbReference type="SAM" id="Phobius"/>
    </source>
</evidence>
<dbReference type="EMBL" id="NMVQ01000012">
    <property type="protein sequence ID" value="OYO21990.1"/>
    <property type="molecule type" value="Genomic_DNA"/>
</dbReference>
<dbReference type="RefSeq" id="WP_094363733.1">
    <property type="nucleotide sequence ID" value="NZ_NMVQ01000012.1"/>
</dbReference>
<name>A0A255H301_9ACTN</name>
<evidence type="ECO:0000313" key="2">
    <source>
        <dbReference type="EMBL" id="OYO21990.1"/>
    </source>
</evidence>
<organism evidence="2 3">
    <name type="scientific">Enemella dayhoffiae</name>
    <dbReference type="NCBI Taxonomy" id="2016507"/>
    <lineage>
        <taxon>Bacteria</taxon>
        <taxon>Bacillati</taxon>
        <taxon>Actinomycetota</taxon>
        <taxon>Actinomycetes</taxon>
        <taxon>Propionibacteriales</taxon>
        <taxon>Propionibacteriaceae</taxon>
        <taxon>Enemella</taxon>
    </lineage>
</organism>
<keyword evidence="1" id="KW-0472">Membrane</keyword>
<evidence type="ECO:0000313" key="3">
    <source>
        <dbReference type="Proteomes" id="UP000216311"/>
    </source>
</evidence>
<dbReference type="AlphaFoldDB" id="A0A255H301"/>
<gene>
    <name evidence="2" type="ORF">CGZ93_08665</name>
</gene>
<protein>
    <recommendedName>
        <fullName evidence="4">DUF3093 domain-containing protein</fullName>
    </recommendedName>
</protein>
<proteinExistence type="predicted"/>
<evidence type="ECO:0008006" key="4">
    <source>
        <dbReference type="Google" id="ProtNLM"/>
    </source>
</evidence>
<feature type="transmembrane region" description="Helical" evidence="1">
    <location>
        <begin position="12"/>
        <end position="34"/>
    </location>
</feature>
<keyword evidence="1" id="KW-0812">Transmembrane</keyword>
<accession>A0A255H301</accession>
<dbReference type="Proteomes" id="UP000216311">
    <property type="component" value="Unassembled WGS sequence"/>
</dbReference>
<keyword evidence="3" id="KW-1185">Reference proteome</keyword>
<keyword evidence="1" id="KW-1133">Transmembrane helix</keyword>
<comment type="caution">
    <text evidence="2">The sequence shown here is derived from an EMBL/GenBank/DDBJ whole genome shotgun (WGS) entry which is preliminary data.</text>
</comment>
<feature type="transmembrane region" description="Helical" evidence="1">
    <location>
        <begin position="40"/>
        <end position="59"/>
    </location>
</feature>
<dbReference type="Pfam" id="PF11292">
    <property type="entry name" value="DUF3093"/>
    <property type="match status" value="1"/>
</dbReference>
<reference evidence="2 3" key="1">
    <citation type="submission" date="2017-07" db="EMBL/GenBank/DDBJ databases">
        <title>Draft whole genome sequences of clinical Proprionibacteriaceae strains.</title>
        <authorList>
            <person name="Bernier A.-M."/>
            <person name="Bernard K."/>
            <person name="Domingo M.-C."/>
        </authorList>
    </citation>
    <scope>NUCLEOTIDE SEQUENCE [LARGE SCALE GENOMIC DNA]</scope>
    <source>
        <strain evidence="2 3">NML 130396</strain>
    </source>
</reference>
<dbReference type="OrthoDB" id="3217020at2"/>
<dbReference type="InterPro" id="IPR021443">
    <property type="entry name" value="DUF3093"/>
</dbReference>